<protein>
    <submittedName>
        <fullName evidence="1">Uncharacterized protein</fullName>
    </submittedName>
</protein>
<accession>A0A1A9VUI9</accession>
<dbReference type="EnsemblMetazoa" id="GAUT048095-RA">
    <property type="protein sequence ID" value="GAUT048095-PA"/>
    <property type="gene ID" value="GAUT048095"/>
</dbReference>
<name>A0A1A9VUI9_GLOAU</name>
<dbReference type="Proteomes" id="UP000078200">
    <property type="component" value="Unassembled WGS sequence"/>
</dbReference>
<proteinExistence type="predicted"/>
<sequence length="185" mass="20595">MSLGRLNLRNKIPKKNSSRIPEYIHPSLHVAGLAGGNSSRAKENAFYPPVQVVLKLTANGAQDNYSPTKCKCKPPKDDIATTGFTGKTLRPSAVTVMRVRCIYELTDDNAVVEVAIEDQQIEETYSIIGKQVLESPTVNLMTRLTQLAYNCDWTPGDYYVQYGSNCYVNQVHSKVYVVRNSFETG</sequence>
<dbReference type="VEuPathDB" id="VectorBase:GAUT048095"/>
<organism evidence="1 2">
    <name type="scientific">Glossina austeni</name>
    <name type="common">Savannah tsetse fly</name>
    <dbReference type="NCBI Taxonomy" id="7395"/>
    <lineage>
        <taxon>Eukaryota</taxon>
        <taxon>Metazoa</taxon>
        <taxon>Ecdysozoa</taxon>
        <taxon>Arthropoda</taxon>
        <taxon>Hexapoda</taxon>
        <taxon>Insecta</taxon>
        <taxon>Pterygota</taxon>
        <taxon>Neoptera</taxon>
        <taxon>Endopterygota</taxon>
        <taxon>Diptera</taxon>
        <taxon>Brachycera</taxon>
        <taxon>Muscomorpha</taxon>
        <taxon>Hippoboscoidea</taxon>
        <taxon>Glossinidae</taxon>
        <taxon>Glossina</taxon>
    </lineage>
</organism>
<keyword evidence="2" id="KW-1185">Reference proteome</keyword>
<evidence type="ECO:0000313" key="1">
    <source>
        <dbReference type="EnsemblMetazoa" id="GAUT048095-PA"/>
    </source>
</evidence>
<reference evidence="1" key="1">
    <citation type="submission" date="2020-05" db="UniProtKB">
        <authorList>
            <consortium name="EnsemblMetazoa"/>
        </authorList>
    </citation>
    <scope>IDENTIFICATION</scope>
    <source>
        <strain evidence="1">TTRI</strain>
    </source>
</reference>
<dbReference type="AlphaFoldDB" id="A0A1A9VUI9"/>
<evidence type="ECO:0000313" key="2">
    <source>
        <dbReference type="Proteomes" id="UP000078200"/>
    </source>
</evidence>